<dbReference type="GO" id="GO:0009279">
    <property type="term" value="C:cell outer membrane"/>
    <property type="evidence" value="ECO:0007669"/>
    <property type="project" value="TreeGrafter"/>
</dbReference>
<keyword evidence="1" id="KW-0813">Transport</keyword>
<gene>
    <name evidence="5" type="ORF">MNBD_DELTA03-960</name>
</gene>
<evidence type="ECO:0000256" key="2">
    <source>
        <dbReference type="ARBA" id="ARBA00022729"/>
    </source>
</evidence>
<dbReference type="AlphaFoldDB" id="A0A3B0VNR9"/>
<dbReference type="GO" id="GO:0001530">
    <property type="term" value="F:lipopolysaccharide binding"/>
    <property type="evidence" value="ECO:0007669"/>
    <property type="project" value="InterPro"/>
</dbReference>
<dbReference type="Gene3D" id="2.60.450.10">
    <property type="entry name" value="Lipopolysaccharide (LPS) transport protein A like domain"/>
    <property type="match status" value="1"/>
</dbReference>
<dbReference type="InterPro" id="IPR052037">
    <property type="entry name" value="LPS_export_LptA"/>
</dbReference>
<accession>A0A3B0VNR9</accession>
<evidence type="ECO:0000313" key="5">
    <source>
        <dbReference type="EMBL" id="VAW33284.1"/>
    </source>
</evidence>
<dbReference type="GO" id="GO:0030288">
    <property type="term" value="C:outer membrane-bounded periplasmic space"/>
    <property type="evidence" value="ECO:0007669"/>
    <property type="project" value="TreeGrafter"/>
</dbReference>
<dbReference type="InterPro" id="IPR005653">
    <property type="entry name" value="OstA-like_N"/>
</dbReference>
<feature type="domain" description="Organic solvent tolerance-like N-terminal" evidence="4">
    <location>
        <begin position="36"/>
        <end position="151"/>
    </location>
</feature>
<protein>
    <recommendedName>
        <fullName evidence="4">Organic solvent tolerance-like N-terminal domain-containing protein</fullName>
    </recommendedName>
</protein>
<dbReference type="EMBL" id="UOEX01000027">
    <property type="protein sequence ID" value="VAW33284.1"/>
    <property type="molecule type" value="Genomic_DNA"/>
</dbReference>
<reference evidence="5" key="1">
    <citation type="submission" date="2018-06" db="EMBL/GenBank/DDBJ databases">
        <authorList>
            <person name="Zhirakovskaya E."/>
        </authorList>
    </citation>
    <scope>NUCLEOTIDE SEQUENCE</scope>
</reference>
<evidence type="ECO:0000259" key="4">
    <source>
        <dbReference type="Pfam" id="PF03968"/>
    </source>
</evidence>
<organism evidence="5">
    <name type="scientific">hydrothermal vent metagenome</name>
    <dbReference type="NCBI Taxonomy" id="652676"/>
    <lineage>
        <taxon>unclassified sequences</taxon>
        <taxon>metagenomes</taxon>
        <taxon>ecological metagenomes</taxon>
    </lineage>
</organism>
<evidence type="ECO:0000256" key="1">
    <source>
        <dbReference type="ARBA" id="ARBA00022448"/>
    </source>
</evidence>
<dbReference type="Pfam" id="PF03968">
    <property type="entry name" value="LptD_N"/>
    <property type="match status" value="1"/>
</dbReference>
<dbReference type="GO" id="GO:0017089">
    <property type="term" value="F:glycolipid transfer activity"/>
    <property type="evidence" value="ECO:0007669"/>
    <property type="project" value="TreeGrafter"/>
</dbReference>
<keyword evidence="3" id="KW-0574">Periplasm</keyword>
<dbReference type="InterPro" id="IPR014340">
    <property type="entry name" value="LptA"/>
</dbReference>
<proteinExistence type="predicted"/>
<dbReference type="PANTHER" id="PTHR36504:SF1">
    <property type="entry name" value="LIPOPOLYSACCHARIDE EXPORT SYSTEM PROTEIN LPTA"/>
    <property type="match status" value="1"/>
</dbReference>
<evidence type="ECO:0000256" key="3">
    <source>
        <dbReference type="ARBA" id="ARBA00022764"/>
    </source>
</evidence>
<keyword evidence="2" id="KW-0732">Signal</keyword>
<dbReference type="PANTHER" id="PTHR36504">
    <property type="entry name" value="LIPOPOLYSACCHARIDE EXPORT SYSTEM PROTEIN LPTA"/>
    <property type="match status" value="1"/>
</dbReference>
<name>A0A3B0VNR9_9ZZZZ</name>
<dbReference type="NCBIfam" id="TIGR03002">
    <property type="entry name" value="outer_YhbN_LptA"/>
    <property type="match status" value="1"/>
</dbReference>
<dbReference type="GO" id="GO:0015920">
    <property type="term" value="P:lipopolysaccharide transport"/>
    <property type="evidence" value="ECO:0007669"/>
    <property type="project" value="InterPro"/>
</dbReference>
<sequence>MKYIKFLCLLTLLCLLPPLTTVAAPAKPNQQQKPVQIEADHMLSTPKDNSVFFSGRVVARQGMMIINADELTVYYNSTGKKGKVNAGETKDIKQMWAKGHVKINQDNWVATGDTAKYFAAQRKIVITGHTKVWQNGNMVSGERFILFLDSGKSIVEPGTGKDERVKAFFYPGQADKKQTH</sequence>